<name>A0A242KWR4_ENTMU</name>
<protein>
    <recommendedName>
        <fullName evidence="7">Glycosyl transferase</fullName>
    </recommendedName>
</protein>
<dbReference type="SUPFAM" id="SSF53448">
    <property type="entry name" value="Nucleotide-diphospho-sugar transferases"/>
    <property type="match status" value="1"/>
</dbReference>
<dbReference type="EMBL" id="NGMS01000001">
    <property type="protein sequence ID" value="OTP26394.1"/>
    <property type="molecule type" value="Genomic_DNA"/>
</dbReference>
<accession>A0A242KWR4</accession>
<dbReference type="GO" id="GO:0016757">
    <property type="term" value="F:glycosyltransferase activity"/>
    <property type="evidence" value="ECO:0007669"/>
    <property type="project" value="UniProtKB-KW"/>
</dbReference>
<evidence type="ECO:0000256" key="2">
    <source>
        <dbReference type="ARBA" id="ARBA00022676"/>
    </source>
</evidence>
<organism evidence="5 6">
    <name type="scientific">Enterococcus mundtii</name>
    <dbReference type="NCBI Taxonomy" id="53346"/>
    <lineage>
        <taxon>Bacteria</taxon>
        <taxon>Bacillati</taxon>
        <taxon>Bacillota</taxon>
        <taxon>Bacilli</taxon>
        <taxon>Lactobacillales</taxon>
        <taxon>Enterococcaceae</taxon>
        <taxon>Enterococcus</taxon>
    </lineage>
</organism>
<evidence type="ECO:0000256" key="1">
    <source>
        <dbReference type="ARBA" id="ARBA00006739"/>
    </source>
</evidence>
<evidence type="ECO:0000313" key="6">
    <source>
        <dbReference type="Proteomes" id="UP000195024"/>
    </source>
</evidence>
<evidence type="ECO:0000256" key="3">
    <source>
        <dbReference type="ARBA" id="ARBA00022679"/>
    </source>
</evidence>
<comment type="caution">
    <text evidence="5">The sequence shown here is derived from an EMBL/GenBank/DDBJ whole genome shotgun (WGS) entry which is preliminary data.</text>
</comment>
<keyword evidence="2" id="KW-0328">Glycosyltransferase</keyword>
<keyword evidence="3" id="KW-0808">Transferase</keyword>
<sequence length="390" mass="45226">MLSITILFFLSGFLIFWGMLGYQITILLLDKIIRSPKKVMTNENLDNHPTISVIIVAHNEEKVILDKLKNVSSIEYPNDKTEIIVSSDHSDDQTAELVLEFIRTNPQKKIKLYETNKRGGKTNAQNEAVRIANNEILVFTDANSIIDPQAIKWLVTGLCQENVGYVTGKLVYLNRDQVITSQSESTYWDIDVRIRSIESRIQTITAGNGALYACWKNEYVEIPNIESHDSTFPRHFALKGKRAVSIDEALVYEKAGETNQDEFKRKVRMNRIILKGILPDYRILNIFKYKWYSFFYFGHRTCRYTLWLNHLILLLTNFLLVNEGYIYSLLFIGQLIFYVLASVLLSKPSSNKYFNMMAYYMMTVYAQFVGVYKTLTHNNKAYWEKAGTTR</sequence>
<feature type="transmembrane region" description="Helical" evidence="4">
    <location>
        <begin position="357"/>
        <end position="375"/>
    </location>
</feature>
<evidence type="ECO:0008006" key="7">
    <source>
        <dbReference type="Google" id="ProtNLM"/>
    </source>
</evidence>
<keyword evidence="4" id="KW-0472">Membrane</keyword>
<proteinExistence type="inferred from homology"/>
<dbReference type="Proteomes" id="UP000195024">
    <property type="component" value="Unassembled WGS sequence"/>
</dbReference>
<keyword evidence="4" id="KW-1133">Transmembrane helix</keyword>
<dbReference type="PANTHER" id="PTHR43630:SF1">
    <property type="entry name" value="POLY-BETA-1,6-N-ACETYL-D-GLUCOSAMINE SYNTHASE"/>
    <property type="match status" value="1"/>
</dbReference>
<reference evidence="5 6" key="1">
    <citation type="submission" date="2017-05" db="EMBL/GenBank/DDBJ databases">
        <title>The Genome Sequence of Enterococcus mundtii 6B1_DIV0119.</title>
        <authorList>
            <consortium name="The Broad Institute Genomics Platform"/>
            <consortium name="The Broad Institute Genomic Center for Infectious Diseases"/>
            <person name="Earl A."/>
            <person name="Manson A."/>
            <person name="Schwartman J."/>
            <person name="Gilmore M."/>
            <person name="Abouelleil A."/>
            <person name="Cao P."/>
            <person name="Chapman S."/>
            <person name="Cusick C."/>
            <person name="Shea T."/>
            <person name="Young S."/>
            <person name="Neafsey D."/>
            <person name="Nusbaum C."/>
            <person name="Birren B."/>
        </authorList>
    </citation>
    <scope>NUCLEOTIDE SEQUENCE [LARGE SCALE GENOMIC DNA]</scope>
    <source>
        <strain evidence="5 6">6B1_DIV0119</strain>
    </source>
</reference>
<dbReference type="InterPro" id="IPR029044">
    <property type="entry name" value="Nucleotide-diphossugar_trans"/>
</dbReference>
<dbReference type="AlphaFoldDB" id="A0A242KWR4"/>
<dbReference type="RefSeq" id="WP_254905393.1">
    <property type="nucleotide sequence ID" value="NZ_NGMS01000001.1"/>
</dbReference>
<feature type="transmembrane region" description="Helical" evidence="4">
    <location>
        <begin position="6"/>
        <end position="29"/>
    </location>
</feature>
<keyword evidence="4" id="KW-0812">Transmembrane</keyword>
<gene>
    <name evidence="5" type="ORF">A5802_000105</name>
</gene>
<evidence type="ECO:0000256" key="4">
    <source>
        <dbReference type="SAM" id="Phobius"/>
    </source>
</evidence>
<evidence type="ECO:0000313" key="5">
    <source>
        <dbReference type="EMBL" id="OTP26394.1"/>
    </source>
</evidence>
<comment type="similarity">
    <text evidence="1">Belongs to the glycosyltransferase 2 family.</text>
</comment>
<feature type="transmembrane region" description="Helical" evidence="4">
    <location>
        <begin position="304"/>
        <end position="320"/>
    </location>
</feature>
<feature type="transmembrane region" description="Helical" evidence="4">
    <location>
        <begin position="326"/>
        <end position="345"/>
    </location>
</feature>
<dbReference type="Pfam" id="PF13641">
    <property type="entry name" value="Glyco_tranf_2_3"/>
    <property type="match status" value="1"/>
</dbReference>
<dbReference type="Gene3D" id="3.90.550.10">
    <property type="entry name" value="Spore Coat Polysaccharide Biosynthesis Protein SpsA, Chain A"/>
    <property type="match status" value="1"/>
</dbReference>
<dbReference type="PANTHER" id="PTHR43630">
    <property type="entry name" value="POLY-BETA-1,6-N-ACETYL-D-GLUCOSAMINE SYNTHASE"/>
    <property type="match status" value="1"/>
</dbReference>